<dbReference type="RefSeq" id="WP_039972249.1">
    <property type="nucleotide sequence ID" value="NZ_LVCM01000011.1"/>
</dbReference>
<dbReference type="InterPro" id="IPR010998">
    <property type="entry name" value="Integrase_recombinase_N"/>
</dbReference>
<dbReference type="EMBL" id="LVCM01000011">
    <property type="protein sequence ID" value="KYL34158.1"/>
    <property type="molecule type" value="Genomic_DNA"/>
</dbReference>
<evidence type="ECO:0000313" key="4">
    <source>
        <dbReference type="Proteomes" id="UP000075621"/>
    </source>
</evidence>
<dbReference type="Proteomes" id="UP000075621">
    <property type="component" value="Unassembled WGS sequence"/>
</dbReference>
<organism evidence="3 4">
    <name type="scientific">Pseudoalteromonas agarivorans</name>
    <dbReference type="NCBI Taxonomy" id="176102"/>
    <lineage>
        <taxon>Bacteria</taxon>
        <taxon>Pseudomonadati</taxon>
        <taxon>Pseudomonadota</taxon>
        <taxon>Gammaproteobacteria</taxon>
        <taxon>Alteromonadales</taxon>
        <taxon>Pseudoalteromonadaceae</taxon>
        <taxon>Pseudoalteromonas</taxon>
    </lineage>
</organism>
<dbReference type="Pfam" id="PF13495">
    <property type="entry name" value="Phage_int_SAM_4"/>
    <property type="match status" value="1"/>
</dbReference>
<accession>A0ABR5VUR3</accession>
<evidence type="ECO:0000256" key="1">
    <source>
        <dbReference type="ARBA" id="ARBA00023125"/>
    </source>
</evidence>
<dbReference type="Gene3D" id="1.10.150.130">
    <property type="match status" value="1"/>
</dbReference>
<gene>
    <name evidence="3" type="ORF">A2I98_11280</name>
</gene>
<comment type="caution">
    <text evidence="3">The sequence shown here is derived from an EMBL/GenBank/DDBJ whole genome shotgun (WGS) entry which is preliminary data.</text>
</comment>
<evidence type="ECO:0000313" key="3">
    <source>
        <dbReference type="EMBL" id="KYL34158.1"/>
    </source>
</evidence>
<proteinExistence type="predicted"/>
<keyword evidence="1" id="KW-0238">DNA-binding</keyword>
<reference evidence="3 4" key="1">
    <citation type="submission" date="2016-03" db="EMBL/GenBank/DDBJ databases">
        <authorList>
            <person name="Zhang H."/>
            <person name="Liu R."/>
            <person name="Wang M."/>
            <person name="Wang H."/>
            <person name="Wang L."/>
            <person name="Song L."/>
        </authorList>
    </citation>
    <scope>NUCLEOTIDE SEQUENCE [LARGE SCALE GENOMIC DNA]</scope>
    <source>
        <strain evidence="3 4">DSM 16098</strain>
    </source>
</reference>
<protein>
    <recommendedName>
        <fullName evidence="2">Integrase SAM-like N-terminal domain-containing protein</fullName>
    </recommendedName>
</protein>
<evidence type="ECO:0000259" key="2">
    <source>
        <dbReference type="Pfam" id="PF13495"/>
    </source>
</evidence>
<name>A0ABR5VUR3_9GAMM</name>
<dbReference type="InterPro" id="IPR004107">
    <property type="entry name" value="Integrase_SAM-like_N"/>
</dbReference>
<feature type="domain" description="Integrase SAM-like N-terminal" evidence="2">
    <location>
        <begin position="3"/>
        <end position="51"/>
    </location>
</feature>
<sequence length="66" mass="7857">MYLKRYAKSTIKAYLYWIASFIRFNSMRHPTTMGNNEAELILNHLVNQKKWLLTLKPSLKCVELII</sequence>